<dbReference type="GO" id="GO:0000287">
    <property type="term" value="F:magnesium ion binding"/>
    <property type="evidence" value="ECO:0007669"/>
    <property type="project" value="UniProtKB-UniRule"/>
</dbReference>
<dbReference type="CDD" id="cd02015">
    <property type="entry name" value="TPP_AHAS"/>
    <property type="match status" value="1"/>
</dbReference>
<evidence type="ECO:0000256" key="5">
    <source>
        <dbReference type="ARBA" id="ARBA00022605"/>
    </source>
</evidence>
<comment type="similarity">
    <text evidence="3 14">Belongs to the TPP enzyme family.</text>
</comment>
<dbReference type="Gene3D" id="3.40.50.1220">
    <property type="entry name" value="TPP-binding domain"/>
    <property type="match status" value="1"/>
</dbReference>
<keyword evidence="6" id="KW-0285">Flavoprotein</keyword>
<dbReference type="FunFam" id="3.40.50.1220:FF:000008">
    <property type="entry name" value="Acetolactate synthase"/>
    <property type="match status" value="1"/>
</dbReference>
<dbReference type="GO" id="GO:0050660">
    <property type="term" value="F:flavin adenine dinucleotide binding"/>
    <property type="evidence" value="ECO:0007669"/>
    <property type="project" value="InterPro"/>
</dbReference>
<evidence type="ECO:0000256" key="3">
    <source>
        <dbReference type="ARBA" id="ARBA00007812"/>
    </source>
</evidence>
<dbReference type="InterPro" id="IPR029035">
    <property type="entry name" value="DHS-like_NAD/FAD-binding_dom"/>
</dbReference>
<dbReference type="Pfam" id="PF02775">
    <property type="entry name" value="TPP_enzyme_C"/>
    <property type="match status" value="1"/>
</dbReference>
<evidence type="ECO:0000256" key="9">
    <source>
        <dbReference type="ARBA" id="ARBA00022827"/>
    </source>
</evidence>
<evidence type="ECO:0000259" key="15">
    <source>
        <dbReference type="Pfam" id="PF00205"/>
    </source>
</evidence>
<keyword evidence="19" id="KW-1185">Reference proteome</keyword>
<evidence type="ECO:0000256" key="10">
    <source>
        <dbReference type="ARBA" id="ARBA00022842"/>
    </source>
</evidence>
<dbReference type="RefSeq" id="WP_158344768.1">
    <property type="nucleotide sequence ID" value="NZ_AP019379.1"/>
</dbReference>
<evidence type="ECO:0000256" key="12">
    <source>
        <dbReference type="ARBA" id="ARBA00023304"/>
    </source>
</evidence>
<dbReference type="Pfam" id="PF02776">
    <property type="entry name" value="TPP_enzyme_N"/>
    <property type="match status" value="1"/>
</dbReference>
<keyword evidence="9" id="KW-0274">FAD</keyword>
<keyword evidence="10 14" id="KW-0460">Magnesium</keyword>
<evidence type="ECO:0000313" key="19">
    <source>
        <dbReference type="Proteomes" id="UP000317544"/>
    </source>
</evidence>
<dbReference type="FunFam" id="3.40.50.970:FF:000007">
    <property type="entry name" value="Acetolactate synthase"/>
    <property type="match status" value="1"/>
</dbReference>
<dbReference type="EC" id="2.2.1.6" evidence="14"/>
<keyword evidence="11 14" id="KW-0786">Thiamine pyrophosphate</keyword>
<dbReference type="InterPro" id="IPR011766">
    <property type="entry name" value="TPP_enzyme_TPP-bd"/>
</dbReference>
<dbReference type="UniPathway" id="UPA00049">
    <property type="reaction ID" value="UER00059"/>
</dbReference>
<dbReference type="AlphaFoldDB" id="A0A455TA35"/>
<name>A0A455TA35_9GAMM</name>
<accession>A0A455TA35</accession>
<dbReference type="InterPro" id="IPR000399">
    <property type="entry name" value="TPP-bd_CS"/>
</dbReference>
<dbReference type="InterPro" id="IPR012001">
    <property type="entry name" value="Thiamin_PyroP_enz_TPP-bd_dom"/>
</dbReference>
<proteinExistence type="inferred from homology"/>
<reference evidence="18 19" key="1">
    <citation type="journal article" date="2019" name="Proc. Natl. Acad. Sci. U.S.A.">
        <title>Exaggeration and cooption of innate immunity for social defense.</title>
        <authorList>
            <person name="Kutsukake M."/>
            <person name="Moriyama M."/>
            <person name="Shigenobu S."/>
            <person name="Meng X.-Y."/>
            <person name="Nikoh N."/>
            <person name="Noda C."/>
            <person name="Kobayashi S."/>
            <person name="Fukatsu T."/>
        </authorList>
    </citation>
    <scope>NUCLEOTIDE SEQUENCE [LARGE SCALE GENOMIC DNA]</scope>
    <source>
        <strain evidence="18 19">Nmo</strain>
    </source>
</reference>
<dbReference type="InterPro" id="IPR012000">
    <property type="entry name" value="Thiamin_PyroP_enz_cen_dom"/>
</dbReference>
<keyword evidence="5 14" id="KW-0028">Amino-acid biosynthesis</keyword>
<dbReference type="InterPro" id="IPR039368">
    <property type="entry name" value="AHAS_TPP"/>
</dbReference>
<evidence type="ECO:0000256" key="13">
    <source>
        <dbReference type="ARBA" id="ARBA00048670"/>
    </source>
</evidence>
<dbReference type="InterPro" id="IPR029061">
    <property type="entry name" value="THDP-binding"/>
</dbReference>
<comment type="cofactor">
    <cofactor evidence="14">
        <name>Mg(2+)</name>
        <dbReference type="ChEBI" id="CHEBI:18420"/>
    </cofactor>
    <text evidence="14">Binds 1 Mg(2+) ion per subunit.</text>
</comment>
<dbReference type="InterPro" id="IPR045229">
    <property type="entry name" value="TPP_enz"/>
</dbReference>
<dbReference type="FunFam" id="3.40.50.970:FF:000016">
    <property type="entry name" value="Acetolactate synthase"/>
    <property type="match status" value="1"/>
</dbReference>
<comment type="cofactor">
    <cofactor evidence="14">
        <name>thiamine diphosphate</name>
        <dbReference type="ChEBI" id="CHEBI:58937"/>
    </cofactor>
    <text evidence="14">Binds 1 thiamine pyrophosphate per subunit.</text>
</comment>
<gene>
    <name evidence="18" type="primary">ilvI</name>
    <name evidence="18" type="ORF">BUCNMO_177</name>
</gene>
<dbReference type="PANTHER" id="PTHR18968:SF13">
    <property type="entry name" value="ACETOLACTATE SYNTHASE CATALYTIC SUBUNIT, MITOCHONDRIAL"/>
    <property type="match status" value="1"/>
</dbReference>
<dbReference type="SUPFAM" id="SSF52518">
    <property type="entry name" value="Thiamin diphosphate-binding fold (THDP-binding)"/>
    <property type="match status" value="2"/>
</dbReference>
<keyword evidence="12 14" id="KW-0100">Branched-chain amino acid biosynthesis</keyword>
<evidence type="ECO:0000256" key="7">
    <source>
        <dbReference type="ARBA" id="ARBA00022679"/>
    </source>
</evidence>
<dbReference type="SUPFAM" id="SSF52467">
    <property type="entry name" value="DHS-like NAD/FAD-binding domain"/>
    <property type="match status" value="1"/>
</dbReference>
<dbReference type="GO" id="GO:0009097">
    <property type="term" value="P:isoleucine biosynthetic process"/>
    <property type="evidence" value="ECO:0007669"/>
    <property type="project" value="UniProtKB-UniPathway"/>
</dbReference>
<dbReference type="Pfam" id="PF00205">
    <property type="entry name" value="TPP_enzyme_M"/>
    <property type="match status" value="1"/>
</dbReference>
<feature type="domain" description="Thiamine pyrophosphate enzyme N-terminal TPP-binding" evidence="17">
    <location>
        <begin position="5"/>
        <end position="118"/>
    </location>
</feature>
<dbReference type="CDD" id="cd07035">
    <property type="entry name" value="TPP_PYR_POX_like"/>
    <property type="match status" value="1"/>
</dbReference>
<dbReference type="PANTHER" id="PTHR18968">
    <property type="entry name" value="THIAMINE PYROPHOSPHATE ENZYMES"/>
    <property type="match status" value="1"/>
</dbReference>
<evidence type="ECO:0000259" key="16">
    <source>
        <dbReference type="Pfam" id="PF02775"/>
    </source>
</evidence>
<dbReference type="Proteomes" id="UP000317544">
    <property type="component" value="Chromosome"/>
</dbReference>
<organism evidence="18 19">
    <name type="scientific">Buchnera aphidicola</name>
    <name type="common">Nipponaphis monzeni</name>
    <dbReference type="NCBI Taxonomy" id="2495405"/>
    <lineage>
        <taxon>Bacteria</taxon>
        <taxon>Pseudomonadati</taxon>
        <taxon>Pseudomonadota</taxon>
        <taxon>Gammaproteobacteria</taxon>
        <taxon>Enterobacterales</taxon>
        <taxon>Erwiniaceae</taxon>
        <taxon>Buchnera</taxon>
    </lineage>
</organism>
<dbReference type="OrthoDB" id="9785953at2"/>
<sequence>MQKISGAQMVIRSLIDLQIKYVFGYPGGAVLDIYDALYTIKGINHILVRHEQGAVHMADGYARTTGKIGVVLVTSGPGATNAITGIATAYMDSIPIVIISGQVDSSLIGLDAFQECDMIGISRPIVKHSFLVKTTEDIPTIFKKAFWIASTGRPGPVVIDLPKDILNNISKKDYYWPDTIHIRSYNPTTKGHIKQIKRALNILSNAKQPIIYVGGGVISSQGHKELLLIAEKLNIPVTMSLMGLGAFPGNHPQNLHMLGMHGTYEANMAIHHADVILAIGVRFDDRTTNNLNKYCPNATILHIDIDPTSISKTIFANIPIVGNAKNILQQIWSLIKNEKKENSLEQWWNKIQEWKQKNSLQYINNQKTIKPQNVIQTIWNLTKGNAYITSDVGQHQMFTALYYPFKKPRQWINSGGLGTMGFGLPAALGVKIAHPEAIVICVTGDGSIQMNIQELSTAKQYNLSILIININNSALGMVRQWQDIHYSGRHSCSYMKSIPNFVQLAESYGHVGILINNPKNLKKQLQDALLQLQKGKLIFVDIIVDYSENVYPMQIKGGGMNNMQLGNNVLSKEQKCKKY</sequence>
<feature type="domain" description="Thiamine pyrophosphate enzyme central" evidence="15">
    <location>
        <begin position="196"/>
        <end position="331"/>
    </location>
</feature>
<evidence type="ECO:0000256" key="8">
    <source>
        <dbReference type="ARBA" id="ARBA00022723"/>
    </source>
</evidence>
<evidence type="ECO:0000259" key="17">
    <source>
        <dbReference type="Pfam" id="PF02776"/>
    </source>
</evidence>
<dbReference type="GO" id="GO:0003984">
    <property type="term" value="F:acetolactate synthase activity"/>
    <property type="evidence" value="ECO:0007669"/>
    <property type="project" value="UniProtKB-EC"/>
</dbReference>
<evidence type="ECO:0000256" key="14">
    <source>
        <dbReference type="RuleBase" id="RU003591"/>
    </source>
</evidence>
<evidence type="ECO:0000256" key="11">
    <source>
        <dbReference type="ARBA" id="ARBA00023052"/>
    </source>
</evidence>
<evidence type="ECO:0000313" key="18">
    <source>
        <dbReference type="EMBL" id="BBI01192.1"/>
    </source>
</evidence>
<protein>
    <recommendedName>
        <fullName evidence="14">Acetolactate synthase</fullName>
        <ecNumber evidence="14">2.2.1.6</ecNumber>
    </recommendedName>
</protein>
<dbReference type="EMBL" id="AP019379">
    <property type="protein sequence ID" value="BBI01192.1"/>
    <property type="molecule type" value="Genomic_DNA"/>
</dbReference>
<comment type="catalytic activity">
    <reaction evidence="13 14">
        <text>2 pyruvate + H(+) = (2S)-2-acetolactate + CO2</text>
        <dbReference type="Rhea" id="RHEA:25249"/>
        <dbReference type="ChEBI" id="CHEBI:15361"/>
        <dbReference type="ChEBI" id="CHEBI:15378"/>
        <dbReference type="ChEBI" id="CHEBI:16526"/>
        <dbReference type="ChEBI" id="CHEBI:58476"/>
        <dbReference type="EC" id="2.2.1.6"/>
    </reaction>
</comment>
<dbReference type="GO" id="GO:0030976">
    <property type="term" value="F:thiamine pyrophosphate binding"/>
    <property type="evidence" value="ECO:0007669"/>
    <property type="project" value="UniProtKB-UniRule"/>
</dbReference>
<keyword evidence="8 14" id="KW-0479">Metal-binding</keyword>
<dbReference type="UniPathway" id="UPA00047">
    <property type="reaction ID" value="UER00055"/>
</dbReference>
<evidence type="ECO:0000256" key="6">
    <source>
        <dbReference type="ARBA" id="ARBA00022630"/>
    </source>
</evidence>
<comment type="pathway">
    <text evidence="2 14">Amino-acid biosynthesis; L-valine biosynthesis; L-valine from pyruvate: step 1/4.</text>
</comment>
<evidence type="ECO:0000256" key="1">
    <source>
        <dbReference type="ARBA" id="ARBA00004974"/>
    </source>
</evidence>
<dbReference type="GO" id="GO:0009099">
    <property type="term" value="P:L-valine biosynthetic process"/>
    <property type="evidence" value="ECO:0007669"/>
    <property type="project" value="UniProtKB-UniPathway"/>
</dbReference>
<feature type="domain" description="Thiamine pyrophosphate enzyme TPP-binding" evidence="16">
    <location>
        <begin position="391"/>
        <end position="542"/>
    </location>
</feature>
<evidence type="ECO:0000256" key="4">
    <source>
        <dbReference type="ARBA" id="ARBA00011744"/>
    </source>
</evidence>
<dbReference type="PROSITE" id="PS00187">
    <property type="entry name" value="TPP_ENZYMES"/>
    <property type="match status" value="1"/>
</dbReference>
<evidence type="ECO:0000256" key="2">
    <source>
        <dbReference type="ARBA" id="ARBA00005025"/>
    </source>
</evidence>
<dbReference type="Gene3D" id="3.40.50.970">
    <property type="match status" value="2"/>
</dbReference>
<dbReference type="NCBIfam" id="TIGR00118">
    <property type="entry name" value="acolac_lg"/>
    <property type="match status" value="1"/>
</dbReference>
<comment type="subunit">
    <text evidence="4">Dimer of large and small chains.</text>
</comment>
<comment type="pathway">
    <text evidence="1 14">Amino-acid biosynthesis; L-isoleucine biosynthesis; L-isoleucine from 2-oxobutanoate: step 1/4.</text>
</comment>
<dbReference type="GO" id="GO:0005948">
    <property type="term" value="C:acetolactate synthase complex"/>
    <property type="evidence" value="ECO:0007669"/>
    <property type="project" value="UniProtKB-ARBA"/>
</dbReference>
<keyword evidence="7 14" id="KW-0808">Transferase</keyword>
<dbReference type="InterPro" id="IPR012846">
    <property type="entry name" value="Acetolactate_synth_lsu"/>
</dbReference>